<name>A0A644ZXJ6_9ZZZZ</name>
<accession>A0A644ZXJ6</accession>
<dbReference type="Pfam" id="PF01841">
    <property type="entry name" value="Transglut_core"/>
    <property type="match status" value="1"/>
</dbReference>
<dbReference type="InterPro" id="IPR002931">
    <property type="entry name" value="Transglutaminase-like"/>
</dbReference>
<evidence type="ECO:0000313" key="2">
    <source>
        <dbReference type="EMBL" id="MPM43363.1"/>
    </source>
</evidence>
<dbReference type="InterPro" id="IPR038765">
    <property type="entry name" value="Papain-like_cys_pep_sf"/>
</dbReference>
<dbReference type="Gene3D" id="3.10.620.30">
    <property type="match status" value="1"/>
</dbReference>
<protein>
    <recommendedName>
        <fullName evidence="1">Transglutaminase-like domain-containing protein</fullName>
    </recommendedName>
</protein>
<comment type="caution">
    <text evidence="2">The sequence shown here is derived from an EMBL/GenBank/DDBJ whole genome shotgun (WGS) entry which is preliminary data.</text>
</comment>
<sequence>MESEEANQYLRPTLLLDYDNPEIKALVQQKGWHSLGSRSAQIDAVYTFVRDEILYGYSRSFSISGSHVLTTGYGNCLTKTTLLMTLLRAIGVPCRMKASMVDKVLHRGLLGPLAYRLSPNALYHGWVNMLYNGKWIEIGGHIVDRPYLQKLQAKYPDYMGSFYGYGIAVLNFRNPPIRWEEGDTFIQSKVRAGTLGTYDDPDSFFAEYPEAQQRTHGIRYQKILRPTLNKSIARLRDR</sequence>
<proteinExistence type="predicted"/>
<organism evidence="2">
    <name type="scientific">bioreactor metagenome</name>
    <dbReference type="NCBI Taxonomy" id="1076179"/>
    <lineage>
        <taxon>unclassified sequences</taxon>
        <taxon>metagenomes</taxon>
        <taxon>ecological metagenomes</taxon>
    </lineage>
</organism>
<evidence type="ECO:0000259" key="1">
    <source>
        <dbReference type="Pfam" id="PF01841"/>
    </source>
</evidence>
<reference evidence="2" key="1">
    <citation type="submission" date="2019-08" db="EMBL/GenBank/DDBJ databases">
        <authorList>
            <person name="Kucharzyk K."/>
            <person name="Murdoch R.W."/>
            <person name="Higgins S."/>
            <person name="Loffler F."/>
        </authorList>
    </citation>
    <scope>NUCLEOTIDE SEQUENCE</scope>
</reference>
<dbReference type="PANTHER" id="PTHR33490">
    <property type="entry name" value="BLR5614 PROTEIN-RELATED"/>
    <property type="match status" value="1"/>
</dbReference>
<dbReference type="SUPFAM" id="SSF54001">
    <property type="entry name" value="Cysteine proteinases"/>
    <property type="match status" value="1"/>
</dbReference>
<feature type="domain" description="Transglutaminase-like" evidence="1">
    <location>
        <begin position="38"/>
        <end position="137"/>
    </location>
</feature>
<dbReference type="AlphaFoldDB" id="A0A644ZXJ6"/>
<dbReference type="EMBL" id="VSSQ01010075">
    <property type="protein sequence ID" value="MPM43363.1"/>
    <property type="molecule type" value="Genomic_DNA"/>
</dbReference>
<gene>
    <name evidence="2" type="ORF">SDC9_90036</name>
</gene>